<comment type="cofactor">
    <cofactor evidence="3">
        <name>Zn(2+)</name>
        <dbReference type="ChEBI" id="CHEBI:29105"/>
    </cofactor>
    <text evidence="3">Binds 1 divalent metal cation per subunit.</text>
</comment>
<accession>A0A0K0X8R8</accession>
<evidence type="ECO:0000256" key="2">
    <source>
        <dbReference type="PIRSR" id="PIRSR605511-1"/>
    </source>
</evidence>
<feature type="binding site" evidence="3">
    <location>
        <position position="106"/>
    </location>
    <ligand>
        <name>substrate</name>
    </ligand>
</feature>
<dbReference type="PATRIC" id="fig|134601.6.peg.4132"/>
<dbReference type="Pfam" id="PF08450">
    <property type="entry name" value="SGL"/>
    <property type="match status" value="1"/>
</dbReference>
<dbReference type="PANTHER" id="PTHR10907">
    <property type="entry name" value="REGUCALCIN"/>
    <property type="match status" value="1"/>
</dbReference>
<evidence type="ECO:0000313" key="5">
    <source>
        <dbReference type="EMBL" id="AKS33785.1"/>
    </source>
</evidence>
<evidence type="ECO:0000256" key="1">
    <source>
        <dbReference type="ARBA" id="ARBA00008853"/>
    </source>
</evidence>
<comment type="similarity">
    <text evidence="1">Belongs to the SMP-30/CGR1 family.</text>
</comment>
<dbReference type="STRING" id="134601.AFA91_19960"/>
<dbReference type="AlphaFoldDB" id="A0A0K0X8R8"/>
<reference evidence="5 6" key="1">
    <citation type="submission" date="2015-07" db="EMBL/GenBank/DDBJ databases">
        <title>Complete genome sequence of Mycobacterium goodii X7B, a facultative thermophilic biodesulfurizing bacterium.</title>
        <authorList>
            <person name="Yu B."/>
            <person name="Li F."/>
            <person name="Xu P."/>
        </authorList>
    </citation>
    <scope>NUCLEOTIDE SEQUENCE [LARGE SCALE GENOMIC DNA]</scope>
    <source>
        <strain evidence="5 6">X7B</strain>
    </source>
</reference>
<dbReference type="KEGG" id="mgo:AFA91_19960"/>
<dbReference type="Gene3D" id="2.120.10.30">
    <property type="entry name" value="TolB, C-terminal domain"/>
    <property type="match status" value="1"/>
</dbReference>
<feature type="active site" description="Proton donor/acceptor" evidence="2">
    <location>
        <position position="198"/>
    </location>
</feature>
<keyword evidence="3" id="KW-0862">Zinc</keyword>
<evidence type="ECO:0000313" key="6">
    <source>
        <dbReference type="Proteomes" id="UP000062255"/>
    </source>
</evidence>
<dbReference type="OrthoDB" id="2633250at2"/>
<dbReference type="GO" id="GO:0005509">
    <property type="term" value="F:calcium ion binding"/>
    <property type="evidence" value="ECO:0007669"/>
    <property type="project" value="TreeGrafter"/>
</dbReference>
<evidence type="ECO:0000256" key="3">
    <source>
        <dbReference type="PIRSR" id="PIRSR605511-2"/>
    </source>
</evidence>
<dbReference type="GO" id="GO:0004341">
    <property type="term" value="F:gluconolactonase activity"/>
    <property type="evidence" value="ECO:0007669"/>
    <property type="project" value="TreeGrafter"/>
</dbReference>
<dbReference type="PANTHER" id="PTHR10907:SF47">
    <property type="entry name" value="REGUCALCIN"/>
    <property type="match status" value="1"/>
</dbReference>
<dbReference type="InterPro" id="IPR005511">
    <property type="entry name" value="SMP-30"/>
</dbReference>
<dbReference type="InterPro" id="IPR011042">
    <property type="entry name" value="6-blade_b-propeller_TolB-like"/>
</dbReference>
<feature type="binding site" evidence="3">
    <location>
        <position position="198"/>
    </location>
    <ligand>
        <name>a divalent metal cation</name>
        <dbReference type="ChEBI" id="CHEBI:60240"/>
    </ligand>
</feature>
<feature type="domain" description="SMP-30/Gluconolactonase/LRE-like region" evidence="4">
    <location>
        <begin position="18"/>
        <end position="253"/>
    </location>
</feature>
<dbReference type="Proteomes" id="UP000062255">
    <property type="component" value="Chromosome"/>
</dbReference>
<gene>
    <name evidence="5" type="ORF">AFA91_19960</name>
</gene>
<dbReference type="PRINTS" id="PR01790">
    <property type="entry name" value="SMP30FAMILY"/>
</dbReference>
<dbReference type="EMBL" id="CP012150">
    <property type="protein sequence ID" value="AKS33785.1"/>
    <property type="molecule type" value="Genomic_DNA"/>
</dbReference>
<feature type="binding site" evidence="3">
    <location>
        <position position="152"/>
    </location>
    <ligand>
        <name>a divalent metal cation</name>
        <dbReference type="ChEBI" id="CHEBI:60240"/>
    </ligand>
</feature>
<organism evidence="5 6">
    <name type="scientific">Mycolicibacterium goodii</name>
    <name type="common">Mycobacterium goodii</name>
    <dbReference type="NCBI Taxonomy" id="134601"/>
    <lineage>
        <taxon>Bacteria</taxon>
        <taxon>Bacillati</taxon>
        <taxon>Actinomycetota</taxon>
        <taxon>Actinomycetes</taxon>
        <taxon>Mycobacteriales</taxon>
        <taxon>Mycobacteriaceae</taxon>
        <taxon>Mycolicibacterium</taxon>
    </lineage>
</organism>
<feature type="binding site" evidence="3">
    <location>
        <position position="20"/>
    </location>
    <ligand>
        <name>a divalent metal cation</name>
        <dbReference type="ChEBI" id="CHEBI:60240"/>
    </ligand>
</feature>
<keyword evidence="3" id="KW-0479">Metal-binding</keyword>
<dbReference type="GO" id="GO:0019853">
    <property type="term" value="P:L-ascorbic acid biosynthetic process"/>
    <property type="evidence" value="ECO:0007669"/>
    <property type="project" value="TreeGrafter"/>
</dbReference>
<sequence>MTDAVTSTWRVIGPALELGEGARLVDDQLLHVDLLQGRLFSTDVRTGQVRLLCTLDVPLGAVAPIDGRAGEFIAAAGTGIGFLTERFTLRRGPDLGADAAAPMRVNDGACDRSGRFWAGVMAYEPSPEVGALYRIDRDGAITRAVDGLAVPNGPAFDAAGTVMYLADSAAGRIYRFDLDDAGTLSGRAVFATVNGSPDGMTVDAESHLWAAIWGAGEVHRYAPTGDLVEVLPVPARQPTSVAVGGGQVFVTSATHGLDRPGPDDGRTFAADCAVAGLPTAAFKPEPGGFTPVHL</sequence>
<dbReference type="SUPFAM" id="SSF63829">
    <property type="entry name" value="Calcium-dependent phosphotriesterase"/>
    <property type="match status" value="1"/>
</dbReference>
<name>A0A0K0X8R8_MYCGD</name>
<feature type="binding site" evidence="3">
    <location>
        <position position="104"/>
    </location>
    <ligand>
        <name>substrate</name>
    </ligand>
</feature>
<feature type="binding site" evidence="3">
    <location>
        <position position="124"/>
    </location>
    <ligand>
        <name>substrate</name>
    </ligand>
</feature>
<evidence type="ECO:0000259" key="4">
    <source>
        <dbReference type="Pfam" id="PF08450"/>
    </source>
</evidence>
<proteinExistence type="inferred from homology"/>
<protein>
    <submittedName>
        <fullName evidence="5">Gluconolaconase</fullName>
    </submittedName>
</protein>
<dbReference type="RefSeq" id="WP_049746231.1">
    <property type="nucleotide sequence ID" value="NZ_CP012150.1"/>
</dbReference>
<dbReference type="InterPro" id="IPR013658">
    <property type="entry name" value="SGL"/>
</dbReference>